<dbReference type="InterPro" id="IPR046373">
    <property type="entry name" value="Acyl-CoA_Oxase/DH_mid-dom_sf"/>
</dbReference>
<evidence type="ECO:0000256" key="1">
    <source>
        <dbReference type="ARBA" id="ARBA00022630"/>
    </source>
</evidence>
<dbReference type="AlphaFoldDB" id="A0A367S1C2"/>
<name>A0A367S1C2_9NOSO</name>
<evidence type="ECO:0000256" key="3">
    <source>
        <dbReference type="ARBA" id="ARBA00023002"/>
    </source>
</evidence>
<proteinExistence type="predicted"/>
<dbReference type="InterPro" id="IPR036250">
    <property type="entry name" value="AcylCo_DH-like_C"/>
</dbReference>
<protein>
    <submittedName>
        <fullName evidence="4">Oxidoreductase</fullName>
    </submittedName>
</protein>
<accession>A0A367S1C2</accession>
<dbReference type="InterPro" id="IPR009100">
    <property type="entry name" value="AcylCoA_DH/oxidase_NM_dom_sf"/>
</dbReference>
<dbReference type="InterPro" id="IPR037069">
    <property type="entry name" value="AcylCoA_DH/ox_N_sf"/>
</dbReference>
<dbReference type="EMBL" id="LXQD01000002">
    <property type="protein sequence ID" value="RCJ42555.1"/>
    <property type="molecule type" value="Genomic_DNA"/>
</dbReference>
<keyword evidence="3" id="KW-0560">Oxidoreductase</keyword>
<evidence type="ECO:0000256" key="2">
    <source>
        <dbReference type="ARBA" id="ARBA00022827"/>
    </source>
</evidence>
<keyword evidence="5" id="KW-1185">Reference proteome</keyword>
<dbReference type="PANTHER" id="PTHR43884:SF20">
    <property type="entry name" value="ACYL-COA DEHYDROGENASE FADE28"/>
    <property type="match status" value="1"/>
</dbReference>
<keyword evidence="2" id="KW-0274">FAD</keyword>
<evidence type="ECO:0000313" key="5">
    <source>
        <dbReference type="Proteomes" id="UP000252107"/>
    </source>
</evidence>
<dbReference type="Gene3D" id="1.10.540.10">
    <property type="entry name" value="Acyl-CoA dehydrogenase/oxidase, N-terminal domain"/>
    <property type="match status" value="1"/>
</dbReference>
<keyword evidence="1" id="KW-0285">Flavoprotein</keyword>
<gene>
    <name evidence="4" type="ORF">A6770_34390</name>
</gene>
<comment type="caution">
    <text evidence="4">The sequence shown here is derived from an EMBL/GenBank/DDBJ whole genome shotgun (WGS) entry which is preliminary data.</text>
</comment>
<dbReference type="PANTHER" id="PTHR43884">
    <property type="entry name" value="ACYL-COA DEHYDROGENASE"/>
    <property type="match status" value="1"/>
</dbReference>
<dbReference type="Gene3D" id="2.40.110.10">
    <property type="entry name" value="Butyryl-CoA Dehydrogenase, subunit A, domain 2"/>
    <property type="match status" value="1"/>
</dbReference>
<dbReference type="SUPFAM" id="SSF47203">
    <property type="entry name" value="Acyl-CoA dehydrogenase C-terminal domain-like"/>
    <property type="match status" value="1"/>
</dbReference>
<evidence type="ECO:0000313" key="4">
    <source>
        <dbReference type="EMBL" id="RCJ42555.1"/>
    </source>
</evidence>
<organism evidence="4 5">
    <name type="scientific">Nostoc minutum NIES-26</name>
    <dbReference type="NCBI Taxonomy" id="1844469"/>
    <lineage>
        <taxon>Bacteria</taxon>
        <taxon>Bacillati</taxon>
        <taxon>Cyanobacteriota</taxon>
        <taxon>Cyanophyceae</taxon>
        <taxon>Nostocales</taxon>
        <taxon>Nostocaceae</taxon>
        <taxon>Nostoc</taxon>
    </lineage>
</organism>
<dbReference type="GO" id="GO:0050660">
    <property type="term" value="F:flavin adenine dinucleotide binding"/>
    <property type="evidence" value="ECO:0007669"/>
    <property type="project" value="InterPro"/>
</dbReference>
<dbReference type="GO" id="GO:0003995">
    <property type="term" value="F:acyl-CoA dehydrogenase activity"/>
    <property type="evidence" value="ECO:0007669"/>
    <property type="project" value="TreeGrafter"/>
</dbReference>
<sequence length="372" mass="40796">MFLNKERTTLEKFFPGLDENLQKLSLMEMECQNSPAIKLFRQYGGTGLLVHHKYGGIEASLLQAIQIQRALGSRSPSLAVAVTMHHITTLMLQEMVTDQPGFSLVESVAKQHFYFSSGFAEGRTGSNILESCMQVKPVSGGLVICGSKKPCTLSASMDFMAASILRPSQTKEINELALAVIPSNHPGIERYPFWESWTLLGTESNEVRLNDVYVPEEYIYNMGDPTQLNSILIKTFTWFEILASSAYLGIASALVERVLIAKKGVPNERVALVTEVEGAMSALEGIAYSIMNGEEGENIVAQALFIRYLIQSTIERVTARATEILGGIAFIKSSEIAYLFASAHALAFHPPSRLSVTSGLDKYLLGEGSLEI</sequence>
<reference evidence="4" key="1">
    <citation type="submission" date="2016-04" db="EMBL/GenBank/DDBJ databases">
        <authorList>
            <person name="Tabuchi Yagui T.R."/>
        </authorList>
    </citation>
    <scope>NUCLEOTIDE SEQUENCE [LARGE SCALE GENOMIC DNA]</scope>
    <source>
        <strain evidence="4">NIES-26</strain>
    </source>
</reference>
<dbReference type="SUPFAM" id="SSF56645">
    <property type="entry name" value="Acyl-CoA dehydrogenase NM domain-like"/>
    <property type="match status" value="1"/>
</dbReference>
<dbReference type="Proteomes" id="UP000252107">
    <property type="component" value="Unassembled WGS sequence"/>
</dbReference>